<keyword evidence="8" id="KW-1185">Reference proteome</keyword>
<reference evidence="7 8" key="1">
    <citation type="submission" date="2019-07" db="EMBL/GenBank/DDBJ databases">
        <title>Whole genome shotgun sequence of Cerasibacillus quisquiliarum NBRC 102429.</title>
        <authorList>
            <person name="Hosoyama A."/>
            <person name="Uohara A."/>
            <person name="Ohji S."/>
            <person name="Ichikawa N."/>
        </authorList>
    </citation>
    <scope>NUCLEOTIDE SEQUENCE [LARGE SCALE GENOMIC DNA]</scope>
    <source>
        <strain evidence="7 8">NBRC 102429</strain>
    </source>
</reference>
<dbReference type="OrthoDB" id="2148705at2"/>
<sequence>MESKFSMSVVLAVFTMLLIIPVTNASAAAQILSWHLVDSGKHLDWGGSTKYQSYFDSGVNVWNGYKKGVIRKDTIFTIEDVRISDYTEKSNTAGVTSSAGTIKFNKYTMDKLTSTQKKNVAIHELGHALGLAHNTSNDVMYKYVSTNTTLSSNDKASYDASYKRY</sequence>
<protein>
    <recommendedName>
        <fullName evidence="6">Peptidase M10 metallopeptidase domain-containing protein</fullName>
    </recommendedName>
</protein>
<keyword evidence="3" id="KW-0378">Hydrolase</keyword>
<feature type="chain" id="PRO_5021892990" description="Peptidase M10 metallopeptidase domain-containing protein" evidence="5">
    <location>
        <begin position="28"/>
        <end position="165"/>
    </location>
</feature>
<dbReference type="SUPFAM" id="SSF55486">
    <property type="entry name" value="Metalloproteases ('zincins'), catalytic domain"/>
    <property type="match status" value="1"/>
</dbReference>
<dbReference type="GO" id="GO:0008270">
    <property type="term" value="F:zinc ion binding"/>
    <property type="evidence" value="ECO:0007669"/>
    <property type="project" value="InterPro"/>
</dbReference>
<dbReference type="GO" id="GO:0006508">
    <property type="term" value="P:proteolysis"/>
    <property type="evidence" value="ECO:0007669"/>
    <property type="project" value="UniProtKB-KW"/>
</dbReference>
<feature type="signal peptide" evidence="5">
    <location>
        <begin position="1"/>
        <end position="27"/>
    </location>
</feature>
<keyword evidence="2" id="KW-0479">Metal-binding</keyword>
<dbReference type="InterPro" id="IPR024079">
    <property type="entry name" value="MetalloPept_cat_dom_sf"/>
</dbReference>
<keyword evidence="4" id="KW-0862">Zinc</keyword>
<dbReference type="InterPro" id="IPR001818">
    <property type="entry name" value="Pept_M10_metallopeptidase"/>
</dbReference>
<dbReference type="Gene3D" id="3.40.390.10">
    <property type="entry name" value="Collagenase (Catalytic Domain)"/>
    <property type="match status" value="1"/>
</dbReference>
<dbReference type="AlphaFoldDB" id="A0A511V0L3"/>
<dbReference type="GO" id="GO:0004222">
    <property type="term" value="F:metalloendopeptidase activity"/>
    <property type="evidence" value="ECO:0007669"/>
    <property type="project" value="InterPro"/>
</dbReference>
<name>A0A511V0L3_9BACI</name>
<evidence type="ECO:0000256" key="4">
    <source>
        <dbReference type="ARBA" id="ARBA00022833"/>
    </source>
</evidence>
<evidence type="ECO:0000313" key="8">
    <source>
        <dbReference type="Proteomes" id="UP000321491"/>
    </source>
</evidence>
<dbReference type="EMBL" id="BJXW01000043">
    <property type="protein sequence ID" value="GEN32435.1"/>
    <property type="molecule type" value="Genomic_DNA"/>
</dbReference>
<evidence type="ECO:0000313" key="7">
    <source>
        <dbReference type="EMBL" id="GEN32435.1"/>
    </source>
</evidence>
<accession>A0A511V0L3</accession>
<dbReference type="Proteomes" id="UP000321491">
    <property type="component" value="Unassembled WGS sequence"/>
</dbReference>
<gene>
    <name evidence="7" type="ORF">CQU01_26730</name>
</gene>
<comment type="caution">
    <text evidence="7">The sequence shown here is derived from an EMBL/GenBank/DDBJ whole genome shotgun (WGS) entry which is preliminary data.</text>
</comment>
<dbReference type="GO" id="GO:0031012">
    <property type="term" value="C:extracellular matrix"/>
    <property type="evidence" value="ECO:0007669"/>
    <property type="project" value="InterPro"/>
</dbReference>
<evidence type="ECO:0000256" key="3">
    <source>
        <dbReference type="ARBA" id="ARBA00022801"/>
    </source>
</evidence>
<feature type="domain" description="Peptidase M10 metallopeptidase" evidence="6">
    <location>
        <begin position="106"/>
        <end position="162"/>
    </location>
</feature>
<evidence type="ECO:0000256" key="1">
    <source>
        <dbReference type="ARBA" id="ARBA00022670"/>
    </source>
</evidence>
<keyword evidence="5" id="KW-0732">Signal</keyword>
<dbReference type="Pfam" id="PF00413">
    <property type="entry name" value="Peptidase_M10"/>
    <property type="match status" value="1"/>
</dbReference>
<keyword evidence="1" id="KW-0645">Protease</keyword>
<proteinExistence type="predicted"/>
<evidence type="ECO:0000259" key="6">
    <source>
        <dbReference type="Pfam" id="PF00413"/>
    </source>
</evidence>
<evidence type="ECO:0000256" key="2">
    <source>
        <dbReference type="ARBA" id="ARBA00022723"/>
    </source>
</evidence>
<evidence type="ECO:0000256" key="5">
    <source>
        <dbReference type="SAM" id="SignalP"/>
    </source>
</evidence>
<organism evidence="7 8">
    <name type="scientific">Cerasibacillus quisquiliarum</name>
    <dbReference type="NCBI Taxonomy" id="227865"/>
    <lineage>
        <taxon>Bacteria</taxon>
        <taxon>Bacillati</taxon>
        <taxon>Bacillota</taxon>
        <taxon>Bacilli</taxon>
        <taxon>Bacillales</taxon>
        <taxon>Bacillaceae</taxon>
        <taxon>Cerasibacillus</taxon>
    </lineage>
</organism>
<dbReference type="RefSeq" id="WP_146938776.1">
    <property type="nucleotide sequence ID" value="NZ_BJXW01000043.1"/>
</dbReference>